<dbReference type="EMBL" id="KZ821674">
    <property type="protein sequence ID" value="PYH87265.1"/>
    <property type="molecule type" value="Genomic_DNA"/>
</dbReference>
<organism evidence="1 2">
    <name type="scientific">Aspergillus uvarum CBS 121591</name>
    <dbReference type="NCBI Taxonomy" id="1448315"/>
    <lineage>
        <taxon>Eukaryota</taxon>
        <taxon>Fungi</taxon>
        <taxon>Dikarya</taxon>
        <taxon>Ascomycota</taxon>
        <taxon>Pezizomycotina</taxon>
        <taxon>Eurotiomycetes</taxon>
        <taxon>Eurotiomycetidae</taxon>
        <taxon>Eurotiales</taxon>
        <taxon>Aspergillaceae</taxon>
        <taxon>Aspergillus</taxon>
        <taxon>Aspergillus subgen. Circumdati</taxon>
    </lineage>
</organism>
<dbReference type="AlphaFoldDB" id="A0A319CPE7"/>
<accession>A0A319CPE7</accession>
<name>A0A319CPE7_9EURO</name>
<reference evidence="1 2" key="1">
    <citation type="submission" date="2016-12" db="EMBL/GenBank/DDBJ databases">
        <title>The genomes of Aspergillus section Nigri reveals drivers in fungal speciation.</title>
        <authorList>
            <consortium name="DOE Joint Genome Institute"/>
            <person name="Vesth T.C."/>
            <person name="Nybo J."/>
            <person name="Theobald S."/>
            <person name="Brandl J."/>
            <person name="Frisvad J.C."/>
            <person name="Nielsen K.F."/>
            <person name="Lyhne E.K."/>
            <person name="Kogle M.E."/>
            <person name="Kuo A."/>
            <person name="Riley R."/>
            <person name="Clum A."/>
            <person name="Nolan M."/>
            <person name="Lipzen A."/>
            <person name="Salamov A."/>
            <person name="Henrissat B."/>
            <person name="Wiebenga A."/>
            <person name="De Vries R.P."/>
            <person name="Grigoriev I.V."/>
            <person name="Mortensen U.H."/>
            <person name="Andersen M.R."/>
            <person name="Baker S.E."/>
        </authorList>
    </citation>
    <scope>NUCLEOTIDE SEQUENCE [LARGE SCALE GENOMIC DNA]</scope>
    <source>
        <strain evidence="1 2">CBS 121591</strain>
    </source>
</reference>
<evidence type="ECO:0000313" key="1">
    <source>
        <dbReference type="EMBL" id="PYH87265.1"/>
    </source>
</evidence>
<evidence type="ECO:0000313" key="2">
    <source>
        <dbReference type="Proteomes" id="UP000248340"/>
    </source>
</evidence>
<gene>
    <name evidence="1" type="ORF">BO82DRAFT_6252</name>
</gene>
<dbReference type="RefSeq" id="XP_025497465.1">
    <property type="nucleotide sequence ID" value="XM_025641402.1"/>
</dbReference>
<dbReference type="Proteomes" id="UP000248340">
    <property type="component" value="Unassembled WGS sequence"/>
</dbReference>
<sequence>MSVKMNHQWSDNILPFFIGKITRVSSLCLSALSPSELKAFNPGSFLFLPLDAGSSRLTAGYSVVSHHHCGRAKVFRSGFRCPMRTIPWRFPRHRMKETCSLLPTGKDISGLANPDGRCRLGVSRWRIFGKRRYSTRFLRTKTRRPLLFFCCCCCCCCCCSCDSKSCL</sequence>
<keyword evidence="2" id="KW-1185">Reference proteome</keyword>
<dbReference type="VEuPathDB" id="FungiDB:BO82DRAFT_6252"/>
<protein>
    <submittedName>
        <fullName evidence="1">Uncharacterized protein</fullName>
    </submittedName>
</protein>
<dbReference type="GeneID" id="37144144"/>
<proteinExistence type="predicted"/>